<organism evidence="5 6">
    <name type="scientific">Babesia ovata</name>
    <dbReference type="NCBI Taxonomy" id="189622"/>
    <lineage>
        <taxon>Eukaryota</taxon>
        <taxon>Sar</taxon>
        <taxon>Alveolata</taxon>
        <taxon>Apicomplexa</taxon>
        <taxon>Aconoidasida</taxon>
        <taxon>Piroplasmida</taxon>
        <taxon>Babesiidae</taxon>
        <taxon>Babesia</taxon>
    </lineage>
</organism>
<comment type="subcellular location">
    <subcellularLocation>
        <location evidence="1">Membrane</location>
    </subcellularLocation>
</comment>
<evidence type="ECO:0000313" key="5">
    <source>
        <dbReference type="EMBL" id="GBE58850.1"/>
    </source>
</evidence>
<feature type="region of interest" description="Disordered" evidence="4">
    <location>
        <begin position="44"/>
        <end position="111"/>
    </location>
</feature>
<dbReference type="GeneID" id="39872620"/>
<dbReference type="SUPFAM" id="SSF103506">
    <property type="entry name" value="Mitochondrial carrier"/>
    <property type="match status" value="1"/>
</dbReference>
<dbReference type="EMBL" id="BDSA01000001">
    <property type="protein sequence ID" value="GBE58850.1"/>
    <property type="molecule type" value="Genomic_DNA"/>
</dbReference>
<dbReference type="GO" id="GO:0016020">
    <property type="term" value="C:membrane"/>
    <property type="evidence" value="ECO:0007669"/>
    <property type="project" value="UniProtKB-SubCell"/>
</dbReference>
<reference evidence="5 6" key="1">
    <citation type="journal article" date="2017" name="BMC Genomics">
        <title>Whole-genome assembly of Babesia ovata and comparative genomics between closely related pathogens.</title>
        <authorList>
            <person name="Yamagishi J."/>
            <person name="Asada M."/>
            <person name="Hakimi H."/>
            <person name="Tanaka T.Q."/>
            <person name="Sugimoto C."/>
            <person name="Kawazu S."/>
        </authorList>
    </citation>
    <scope>NUCLEOTIDE SEQUENCE [LARGE SCALE GENOMIC DNA]</scope>
    <source>
        <strain evidence="5 6">Miyake</strain>
    </source>
</reference>
<comment type="caution">
    <text evidence="5">The sequence shown here is derived from an EMBL/GenBank/DDBJ whole genome shotgun (WGS) entry which is preliminary data.</text>
</comment>
<gene>
    <name evidence="5" type="ORF">BOVATA_003430</name>
</gene>
<evidence type="ECO:0000256" key="3">
    <source>
        <dbReference type="ARBA" id="ARBA00023136"/>
    </source>
</evidence>
<sequence length="443" mass="49789">MGSQFEWRVERSNSDELTPSRLDISERLDFTEFSSAVTVRAGSDEYTLTTARPTLSESFSSLPPEESAPEMDSASISSRRYAKSDKSDSSVVDHDIEMPGQPPSFDNRGRRQPPRKIIITLGAPEVLAYPFMRLSQCVCVIRFQKSADRRASPDGIYGSLFSFSNVFALVSPSAFSASLDLAQSWWRRHGIWGLYRGFPEYAGHKLLCDVMQFVVPRYIAPHLEIAVLGACKSVFNFGQGHLSHLRDRYAGVWGSSSVEGSYESDSSPPSAWTKNTFSSYLRRNFEIDAYDFAVQALVELFTYPVMTISSRAMTYDGITPMDTMSLVKGAIAHDGALSLYRGFFWRLLALLFQDMQKHRNRRVHQLAFNGNYSPCILDDAVPVFLDAGSFICQHISLVERCMSSMDGFCVETSTASLLSEFPWFKITTNMAITACMTHIRDRF</sequence>
<evidence type="ECO:0000313" key="6">
    <source>
        <dbReference type="Proteomes" id="UP000236319"/>
    </source>
</evidence>
<evidence type="ECO:0000256" key="4">
    <source>
        <dbReference type="SAM" id="MobiDB-lite"/>
    </source>
</evidence>
<keyword evidence="2" id="KW-0812">Transmembrane</keyword>
<dbReference type="Proteomes" id="UP000236319">
    <property type="component" value="Unassembled WGS sequence"/>
</dbReference>
<dbReference type="AlphaFoldDB" id="A0A2H6K786"/>
<evidence type="ECO:0000256" key="2">
    <source>
        <dbReference type="ARBA" id="ARBA00022692"/>
    </source>
</evidence>
<name>A0A2H6K786_9APIC</name>
<feature type="compositionally biased region" description="Basic and acidic residues" evidence="4">
    <location>
        <begin position="82"/>
        <end position="97"/>
    </location>
</feature>
<dbReference type="OrthoDB" id="2019556at2759"/>
<keyword evidence="3" id="KW-0472">Membrane</keyword>
<dbReference type="Gene3D" id="1.50.40.10">
    <property type="entry name" value="Mitochondrial carrier domain"/>
    <property type="match status" value="1"/>
</dbReference>
<dbReference type="RefSeq" id="XP_028865093.1">
    <property type="nucleotide sequence ID" value="XM_029009260.1"/>
</dbReference>
<proteinExistence type="predicted"/>
<dbReference type="InterPro" id="IPR023395">
    <property type="entry name" value="MCP_dom_sf"/>
</dbReference>
<dbReference type="VEuPathDB" id="PiroplasmaDB:BOVATA_003430"/>
<accession>A0A2H6K786</accession>
<protein>
    <submittedName>
        <fullName evidence="5">Peptide ABC transporter substrate-binding protein</fullName>
    </submittedName>
</protein>
<keyword evidence="6" id="KW-1185">Reference proteome</keyword>
<feature type="compositionally biased region" description="Low complexity" evidence="4">
    <location>
        <begin position="53"/>
        <end position="65"/>
    </location>
</feature>
<evidence type="ECO:0000256" key="1">
    <source>
        <dbReference type="ARBA" id="ARBA00004370"/>
    </source>
</evidence>